<feature type="binding site" evidence="6">
    <location>
        <position position="76"/>
    </location>
    <ligand>
        <name>S-adenosyl-L-methionine</name>
        <dbReference type="ChEBI" id="CHEBI:59789"/>
    </ligand>
</feature>
<dbReference type="GO" id="GO:0008983">
    <property type="term" value="F:protein-glutamate O-methyltransferase activity"/>
    <property type="evidence" value="ECO:0007669"/>
    <property type="project" value="UniProtKB-EC"/>
</dbReference>
<dbReference type="PIRSF" id="PIRSF000410">
    <property type="entry name" value="CheR"/>
    <property type="match status" value="1"/>
</dbReference>
<dbReference type="RefSeq" id="WP_017846988.1">
    <property type="nucleotide sequence ID" value="NZ_AOUH01000018.1"/>
</dbReference>
<feature type="binding site" evidence="6">
    <location>
        <position position="82"/>
    </location>
    <ligand>
        <name>S-adenosyl-L-methionine</name>
        <dbReference type="ChEBI" id="CHEBI:59789"/>
    </ligand>
</feature>
<comment type="function">
    <text evidence="5">Methylation of the membrane-bound methyl-accepting chemotaxis proteins (MCP) to form gamma-glutamyl methyl ester residues in MCP.</text>
</comment>
<evidence type="ECO:0000256" key="4">
    <source>
        <dbReference type="ARBA" id="ARBA00022691"/>
    </source>
</evidence>
<evidence type="ECO:0000259" key="7">
    <source>
        <dbReference type="PROSITE" id="PS50123"/>
    </source>
</evidence>
<dbReference type="Pfam" id="PF01739">
    <property type="entry name" value="CheR"/>
    <property type="match status" value="1"/>
</dbReference>
<dbReference type="PANTHER" id="PTHR24422:SF26">
    <property type="entry name" value="CHEMOTAXIS PROTEIN METHYLTRANSFERASE"/>
    <property type="match status" value="1"/>
</dbReference>
<evidence type="ECO:0000256" key="5">
    <source>
        <dbReference type="PIRNR" id="PIRNR000410"/>
    </source>
</evidence>
<dbReference type="PRINTS" id="PR00996">
    <property type="entry name" value="CHERMTFRASE"/>
</dbReference>
<feature type="binding site" evidence="6">
    <location>
        <begin position="214"/>
        <end position="215"/>
    </location>
    <ligand>
        <name>S-adenosyl-L-methionine</name>
        <dbReference type="ChEBI" id="CHEBI:59789"/>
    </ligand>
</feature>
<dbReference type="Pfam" id="PF03705">
    <property type="entry name" value="CheR_N"/>
    <property type="match status" value="1"/>
</dbReference>
<dbReference type="InterPro" id="IPR026024">
    <property type="entry name" value="Chemotaxis_MeTrfase_CheR"/>
</dbReference>
<evidence type="ECO:0000256" key="3">
    <source>
        <dbReference type="ARBA" id="ARBA00022679"/>
    </source>
</evidence>
<protein>
    <recommendedName>
        <fullName evidence="5">Chemotaxis protein methyltransferase</fullName>
        <ecNumber evidence="5">2.1.1.80</ecNumber>
    </recommendedName>
</protein>
<dbReference type="Gene3D" id="3.40.50.150">
    <property type="entry name" value="Vaccinia Virus protein VP39"/>
    <property type="match status" value="1"/>
</dbReference>
<evidence type="ECO:0000256" key="2">
    <source>
        <dbReference type="ARBA" id="ARBA00022603"/>
    </source>
</evidence>
<dbReference type="GeneID" id="47555593"/>
<dbReference type="InterPro" id="IPR022641">
    <property type="entry name" value="CheR_N"/>
</dbReference>
<dbReference type="SUPFAM" id="SSF47757">
    <property type="entry name" value="Chemotaxis receptor methyltransferase CheR, N-terminal domain"/>
    <property type="match status" value="1"/>
</dbReference>
<gene>
    <name evidence="8" type="ORF">PVE_R1G3928</name>
</gene>
<feature type="binding site" evidence="6">
    <location>
        <position position="139"/>
    </location>
    <ligand>
        <name>S-adenosyl-L-methionine</name>
        <dbReference type="ChEBI" id="CHEBI:59789"/>
    </ligand>
</feature>
<dbReference type="InterPro" id="IPR022642">
    <property type="entry name" value="CheR_C"/>
</dbReference>
<evidence type="ECO:0000313" key="8">
    <source>
        <dbReference type="EMBL" id="SBW81810.1"/>
    </source>
</evidence>
<evidence type="ECO:0000256" key="1">
    <source>
        <dbReference type="ARBA" id="ARBA00001541"/>
    </source>
</evidence>
<dbReference type="InterPro" id="IPR036804">
    <property type="entry name" value="CheR_N_sf"/>
</dbReference>
<feature type="domain" description="CheR-type methyltransferase" evidence="7">
    <location>
        <begin position="1"/>
        <end position="268"/>
    </location>
</feature>
<dbReference type="EC" id="2.1.1.80" evidence="5"/>
<keyword evidence="3 5" id="KW-0808">Transferase</keyword>
<dbReference type="Gene3D" id="1.10.155.10">
    <property type="entry name" value="Chemotaxis receptor methyltransferase CheR, N-terminal domain"/>
    <property type="match status" value="1"/>
</dbReference>
<dbReference type="PROSITE" id="PS50123">
    <property type="entry name" value="CHER"/>
    <property type="match status" value="1"/>
</dbReference>
<evidence type="ECO:0000256" key="6">
    <source>
        <dbReference type="PIRSR" id="PIRSR000410-1"/>
    </source>
</evidence>
<sequence length="268" mass="30899">MKQINLEDREFTQFQSWLYGAAGIHLSPMKKALVAGRLFKRLQFHELESYGAYFKMIMGKENPDELQFALDLLTTNETYFFREPKHFEFLRERVLPFASPGKTFRVWSAASSSGEEPYSLAMTLAETLRSTPWEVIGSDISTQVLAKARNGHYPMERANRLPQSLLSRYCLKGIGQQEGTFLIDKSLRQRVSFVQVNLIETLPQLGEFDVIFLRNVMIYFDQETKRKVVSRLLPFLRRGGYFMISHSESLNGVSDAFKLVAPSIYQKP</sequence>
<dbReference type="EMBL" id="LT599583">
    <property type="protein sequence ID" value="SBW81810.1"/>
    <property type="molecule type" value="Genomic_DNA"/>
</dbReference>
<evidence type="ECO:0000313" key="9">
    <source>
        <dbReference type="Proteomes" id="UP000245431"/>
    </source>
</evidence>
<organism evidence="8 9">
    <name type="scientific">Pseudomonas veronii 1YdBTEX2</name>
    <dbReference type="NCBI Taxonomy" id="1295141"/>
    <lineage>
        <taxon>Bacteria</taxon>
        <taxon>Pseudomonadati</taxon>
        <taxon>Pseudomonadota</taxon>
        <taxon>Gammaproteobacteria</taxon>
        <taxon>Pseudomonadales</taxon>
        <taxon>Pseudomonadaceae</taxon>
        <taxon>Pseudomonas</taxon>
    </lineage>
</organism>
<dbReference type="InterPro" id="IPR029063">
    <property type="entry name" value="SAM-dependent_MTases_sf"/>
</dbReference>
<dbReference type="PANTHER" id="PTHR24422">
    <property type="entry name" value="CHEMOTAXIS PROTEIN METHYLTRANSFERASE"/>
    <property type="match status" value="1"/>
</dbReference>
<feature type="binding site" evidence="6">
    <location>
        <begin position="197"/>
        <end position="198"/>
    </location>
    <ligand>
        <name>S-adenosyl-L-methionine</name>
        <dbReference type="ChEBI" id="CHEBI:59789"/>
    </ligand>
</feature>
<keyword evidence="4 5" id="KW-0949">S-adenosyl-L-methionine</keyword>
<proteinExistence type="predicted"/>
<dbReference type="SUPFAM" id="SSF53335">
    <property type="entry name" value="S-adenosyl-L-methionine-dependent methyltransferases"/>
    <property type="match status" value="1"/>
</dbReference>
<comment type="catalytic activity">
    <reaction evidence="1 5">
        <text>L-glutamyl-[protein] + S-adenosyl-L-methionine = [protein]-L-glutamate 5-O-methyl ester + S-adenosyl-L-homocysteine</text>
        <dbReference type="Rhea" id="RHEA:24452"/>
        <dbReference type="Rhea" id="RHEA-COMP:10208"/>
        <dbReference type="Rhea" id="RHEA-COMP:10311"/>
        <dbReference type="ChEBI" id="CHEBI:29973"/>
        <dbReference type="ChEBI" id="CHEBI:57856"/>
        <dbReference type="ChEBI" id="CHEBI:59789"/>
        <dbReference type="ChEBI" id="CHEBI:82795"/>
        <dbReference type="EC" id="2.1.1.80"/>
    </reaction>
</comment>
<name>A0A1D3K0G1_PSEVE</name>
<dbReference type="InterPro" id="IPR000780">
    <property type="entry name" value="CheR_MeTrfase"/>
</dbReference>
<dbReference type="Proteomes" id="UP000245431">
    <property type="component" value="Chromosome PVE_r1"/>
</dbReference>
<feature type="binding site" evidence="6">
    <location>
        <position position="78"/>
    </location>
    <ligand>
        <name>S-adenosyl-L-methionine</name>
        <dbReference type="ChEBI" id="CHEBI:59789"/>
    </ligand>
</feature>
<reference evidence="9" key="1">
    <citation type="submission" date="2016-07" db="EMBL/GenBank/DDBJ databases">
        <authorList>
            <person name="Florea S."/>
            <person name="Webb J.S."/>
            <person name="Jaromczyk J."/>
            <person name="Schardl C.L."/>
        </authorList>
    </citation>
    <scope>NUCLEOTIDE SEQUENCE [LARGE SCALE GENOMIC DNA]</scope>
    <source>
        <strain evidence="9">1YdBTEX2</strain>
    </source>
</reference>
<dbReference type="AlphaFoldDB" id="A0A1D3K0G1"/>
<dbReference type="CDD" id="cd02440">
    <property type="entry name" value="AdoMet_MTases"/>
    <property type="match status" value="1"/>
</dbReference>
<dbReference type="SMART" id="SM00138">
    <property type="entry name" value="MeTrc"/>
    <property type="match status" value="1"/>
</dbReference>
<dbReference type="InterPro" id="IPR050903">
    <property type="entry name" value="Bact_Chemotaxis_MeTrfase"/>
</dbReference>
<accession>A0A1D3K0G1</accession>
<feature type="binding site" evidence="6">
    <location>
        <position position="116"/>
    </location>
    <ligand>
        <name>S-adenosyl-L-methionine</name>
        <dbReference type="ChEBI" id="CHEBI:59789"/>
    </ligand>
</feature>
<keyword evidence="2 5" id="KW-0489">Methyltransferase</keyword>
<dbReference type="GO" id="GO:0032259">
    <property type="term" value="P:methylation"/>
    <property type="evidence" value="ECO:0007669"/>
    <property type="project" value="UniProtKB-KW"/>
</dbReference>